<feature type="transmembrane region" description="Helical" evidence="10">
    <location>
        <begin position="266"/>
        <end position="287"/>
    </location>
</feature>
<dbReference type="NCBIfam" id="NF010801">
    <property type="entry name" value="PRK14205.1"/>
    <property type="match status" value="1"/>
</dbReference>
<evidence type="ECO:0000256" key="4">
    <source>
        <dbReference type="ARBA" id="ARBA00022989"/>
    </source>
</evidence>
<dbReference type="GO" id="GO:0046872">
    <property type="term" value="F:metal ion binding"/>
    <property type="evidence" value="ECO:0007669"/>
    <property type="project" value="UniProtKB-KW"/>
</dbReference>
<feature type="transmembrane region" description="Helical" evidence="10">
    <location>
        <begin position="123"/>
        <end position="145"/>
    </location>
</feature>
<keyword evidence="2 10" id="KW-1003">Cell membrane</keyword>
<evidence type="ECO:0000256" key="7">
    <source>
        <dbReference type="ARBA" id="ARBA00035120"/>
    </source>
</evidence>
<keyword evidence="6 10" id="KW-0407">Ion channel</keyword>
<dbReference type="GO" id="GO:0005886">
    <property type="term" value="C:plasma membrane"/>
    <property type="evidence" value="ECO:0007669"/>
    <property type="project" value="UniProtKB-SubCell"/>
</dbReference>
<feature type="transmembrane region" description="Helical" evidence="10">
    <location>
        <begin position="92"/>
        <end position="111"/>
    </location>
</feature>
<evidence type="ECO:0000256" key="6">
    <source>
        <dbReference type="ARBA" id="ARBA00023303"/>
    </source>
</evidence>
<proteinExistence type="inferred from homology"/>
<keyword evidence="10" id="KW-0479">Metal-binding</keyword>
<dbReference type="AlphaFoldDB" id="Q83WT7"/>
<evidence type="ECO:0000256" key="1">
    <source>
        <dbReference type="ARBA" id="ARBA00004651"/>
    </source>
</evidence>
<dbReference type="PANTHER" id="PTHR28259">
    <property type="entry name" value="FLUORIDE EXPORT PROTEIN 1-RELATED"/>
    <property type="match status" value="1"/>
</dbReference>
<gene>
    <name evidence="10" type="primary">fluC</name>
    <name evidence="10" type="synonym">crcB</name>
</gene>
<evidence type="ECO:0000256" key="8">
    <source>
        <dbReference type="ARBA" id="ARBA00035585"/>
    </source>
</evidence>
<comment type="similarity">
    <text evidence="7 10">Belongs to the fluoride channel Fluc/FEX (TC 1.A.43) family.</text>
</comment>
<feature type="binding site" evidence="10">
    <location>
        <position position="105"/>
    </location>
    <ligand>
        <name>Na(+)</name>
        <dbReference type="ChEBI" id="CHEBI:29101"/>
        <note>structural</note>
    </ligand>
</feature>
<evidence type="ECO:0000256" key="2">
    <source>
        <dbReference type="ARBA" id="ARBA00022475"/>
    </source>
</evidence>
<feature type="transmembrane region" description="Helical" evidence="10">
    <location>
        <begin position="29"/>
        <end position="48"/>
    </location>
</feature>
<comment type="subcellular location">
    <subcellularLocation>
        <location evidence="1 10">Cell membrane</location>
        <topology evidence="1 10">Multi-pass membrane protein</topology>
    </subcellularLocation>
</comment>
<dbReference type="InterPro" id="IPR003691">
    <property type="entry name" value="FluC"/>
</dbReference>
<sequence length="290" mass="32272">MTPTNEQDHSCLLVGVYFFGQNIKRGEKMAYIIVGLFGILGALSRYQFGLIIDRYWHQSFPLATLLINLIGCCLLGWLTTYISRLKILRKEIVTGIGTGFLGAFTTFSTFSVETIKLVNHSEWMLALLYVCISMLGGLLMSGMGYKLGEIQFMRYEMKQNVLQAKGGTESCTEIHALLVAIGGFCGAITRFGISNWFKKRNKTSFPMATFIINITGAFLLGYIVGTGLDKSWQLLVGTGFMGAYTTFSTFKLEAIQLGTNKKWFDFVLYLGATYTIGILFAFVGMYVGKL</sequence>
<feature type="binding site" evidence="10">
    <location>
        <position position="245"/>
    </location>
    <ligand>
        <name>Na(+)</name>
        <dbReference type="ChEBI" id="CHEBI:29101"/>
        <note>structural</note>
    </ligand>
</feature>
<organism evidence="11">
    <name type="scientific">Bacillus thuringiensis subsp. aizawai</name>
    <dbReference type="NCBI Taxonomy" id="1433"/>
    <lineage>
        <taxon>Bacteria</taxon>
        <taxon>Bacillati</taxon>
        <taxon>Bacillota</taxon>
        <taxon>Bacilli</taxon>
        <taxon>Bacillales</taxon>
        <taxon>Bacillaceae</taxon>
        <taxon>Bacillus</taxon>
        <taxon>Bacillus cereus group</taxon>
    </lineage>
</organism>
<dbReference type="GO" id="GO:0140114">
    <property type="term" value="P:cellular detoxification of fluoride"/>
    <property type="evidence" value="ECO:0007669"/>
    <property type="project" value="UniProtKB-UniRule"/>
</dbReference>
<dbReference type="PANTHER" id="PTHR28259:SF1">
    <property type="entry name" value="FLUORIDE EXPORT PROTEIN 1-RELATED"/>
    <property type="match status" value="1"/>
</dbReference>
<accession>Q83WT7</accession>
<keyword evidence="10" id="KW-0406">Ion transport</keyword>
<dbReference type="Pfam" id="PF02537">
    <property type="entry name" value="CRCB"/>
    <property type="match status" value="2"/>
</dbReference>
<name>Q83WT7_BACTA</name>
<evidence type="ECO:0000256" key="10">
    <source>
        <dbReference type="HAMAP-Rule" id="MF_00454"/>
    </source>
</evidence>
<dbReference type="HAMAP" id="MF_00454">
    <property type="entry name" value="FluC"/>
    <property type="match status" value="2"/>
</dbReference>
<feature type="binding site" evidence="10">
    <location>
        <position position="102"/>
    </location>
    <ligand>
        <name>Na(+)</name>
        <dbReference type="ChEBI" id="CHEBI:29101"/>
        <note>structural</note>
    </ligand>
</feature>
<keyword evidence="4 10" id="KW-1133">Transmembrane helix</keyword>
<keyword evidence="3 10" id="KW-0812">Transmembrane</keyword>
<comment type="catalytic activity">
    <reaction evidence="8">
        <text>fluoride(in) = fluoride(out)</text>
        <dbReference type="Rhea" id="RHEA:76159"/>
        <dbReference type="ChEBI" id="CHEBI:17051"/>
    </reaction>
    <physiologicalReaction direction="left-to-right" evidence="8">
        <dbReference type="Rhea" id="RHEA:76160"/>
    </physiologicalReaction>
</comment>
<dbReference type="EMBL" id="FJ591125">
    <property type="protein sequence ID" value="ACM24761.1"/>
    <property type="molecule type" value="Genomic_DNA"/>
</dbReference>
<evidence type="ECO:0000256" key="3">
    <source>
        <dbReference type="ARBA" id="ARBA00022692"/>
    </source>
</evidence>
<keyword evidence="10" id="KW-0813">Transport</keyword>
<feature type="transmembrane region" description="Helical" evidence="10">
    <location>
        <begin position="205"/>
        <end position="225"/>
    </location>
</feature>
<comment type="function">
    <text evidence="9 10">Fluoride-specific ion channel. Important for reducing fluoride concentration in the cell, thus reducing its toxicity.</text>
</comment>
<evidence type="ECO:0000313" key="12">
    <source>
        <dbReference type="EMBL" id="ACM24761.1"/>
    </source>
</evidence>
<keyword evidence="10" id="KW-0915">Sodium</keyword>
<feature type="binding site" evidence="10">
    <location>
        <position position="242"/>
    </location>
    <ligand>
        <name>Na(+)</name>
        <dbReference type="ChEBI" id="CHEBI:29101"/>
        <note>structural</note>
    </ligand>
</feature>
<feature type="transmembrane region" description="Helical" evidence="10">
    <location>
        <begin position="231"/>
        <end position="254"/>
    </location>
</feature>
<dbReference type="EMBL" id="AY279975">
    <property type="protein sequence ID" value="AAP33390.1"/>
    <property type="molecule type" value="Genomic_DNA"/>
</dbReference>
<dbReference type="NCBIfam" id="TIGR00494">
    <property type="entry name" value="crcB"/>
    <property type="match status" value="1"/>
</dbReference>
<keyword evidence="5 10" id="KW-0472">Membrane</keyword>
<protein>
    <recommendedName>
        <fullName evidence="10">Fluoride-specific ion channel FluC</fullName>
    </recommendedName>
</protein>
<evidence type="ECO:0000256" key="5">
    <source>
        <dbReference type="ARBA" id="ARBA00023136"/>
    </source>
</evidence>
<evidence type="ECO:0000256" key="9">
    <source>
        <dbReference type="ARBA" id="ARBA00049940"/>
    </source>
</evidence>
<evidence type="ECO:0000313" key="11">
    <source>
        <dbReference type="EMBL" id="AAP33390.1"/>
    </source>
</evidence>
<reference evidence="12" key="2">
    <citation type="submission" date="2008-12" db="EMBL/GenBank/DDBJ databases">
        <authorList>
            <person name="Buasri W."/>
            <person name="Panbangred W."/>
        </authorList>
    </citation>
    <scope>NUCLEOTIDE SEQUENCE</scope>
    <source>
        <strain evidence="12">BTA1</strain>
    </source>
</reference>
<comment type="activity regulation">
    <text evidence="10">Na(+) is not transported, but it plays an essential structural role and its presence is essential for fluoride channel function.</text>
</comment>
<reference evidence="11" key="1">
    <citation type="journal article" date="2004" name="Appl. Microbiol. Biotechnol.">
        <title>Improving the insecticidal activity of Bacillus thuringiensis subsp. aizawai against Spodoptera exigua by chromosomal expression of a chitinase gene.</title>
        <authorList>
            <person name="Thamthiankul S."/>
            <person name="Moar W.J."/>
            <person name="Miller M.E."/>
            <person name="Panbangred W."/>
        </authorList>
    </citation>
    <scope>NUCLEOTIDE SEQUENCE</scope>
</reference>
<dbReference type="GO" id="GO:0062054">
    <property type="term" value="F:fluoride channel activity"/>
    <property type="evidence" value="ECO:0007669"/>
    <property type="project" value="UniProtKB-UniRule"/>
</dbReference>
<feature type="transmembrane region" description="Helical" evidence="10">
    <location>
        <begin position="60"/>
        <end position="80"/>
    </location>
</feature>